<evidence type="ECO:0000313" key="2">
    <source>
        <dbReference type="EMBL" id="SEJ02980.1"/>
    </source>
</evidence>
<keyword evidence="1" id="KW-0732">Signal</keyword>
<proteinExistence type="predicted"/>
<organism evidence="2 3">
    <name type="scientific">Frateuria terrea</name>
    <dbReference type="NCBI Taxonomy" id="529704"/>
    <lineage>
        <taxon>Bacteria</taxon>
        <taxon>Pseudomonadati</taxon>
        <taxon>Pseudomonadota</taxon>
        <taxon>Gammaproteobacteria</taxon>
        <taxon>Lysobacterales</taxon>
        <taxon>Rhodanobacteraceae</taxon>
        <taxon>Frateuria</taxon>
    </lineage>
</organism>
<dbReference type="SUPFAM" id="SSF48230">
    <property type="entry name" value="Chondroitin AC/alginate lyase"/>
    <property type="match status" value="1"/>
</dbReference>
<feature type="chain" id="PRO_5011748750" description="Heparinase II/III-like protein" evidence="1">
    <location>
        <begin position="26"/>
        <end position="560"/>
    </location>
</feature>
<gene>
    <name evidence="2" type="ORF">SAMN04487997_2256</name>
</gene>
<sequence length="560" mass="61842">MADFRFRAVAMIVALFLAAMPVARAKVKLDLSYVDRHSAEYRRFRDFVDRAVAGDPGYGFSATDAAYMYRLTGERPYGALAVKMVDAQVRDAEAAIAAGHAPPVAEDSYLEVGPMLRDLALAYDWCGDLATPAMKARWKAYADQAVANVWHPYAAHWGSRWMPGNGWAIDDPGNNYFYSFLQATMYWALASDNAALKAYLQDDRLPLLTGYLARLPKGGSREGTSYGASLRTLFGLYRLWRDATGVDLANANSHLTDTIHYWVHATVPTLDRFAPIGDQPRVSVPELYDYERQLMLEARSLTRDPAAASVASWWLHHISISRMTNGFNDRHDLLPAGDAGTAPRELVYHATGVGQLFARTDWGTDAMWLDFTAGPYEQSHAHQAQGAFTLFAGDWLAVTENIWSHSGIQQGTETNNVLRFERKGEPVPQVAPSTSTLTLVGTGARGEVHAVADLTPAYGGNPAVRTWRRRIDFLDRVLTVDDSFVVGPDTQAVFQVNVPARPTIEGNTAIAGKLRMTVLAPANASLTAVDWTKADRDYTSGWRIDVRGPGGRFVVRLEHR</sequence>
<evidence type="ECO:0008006" key="4">
    <source>
        <dbReference type="Google" id="ProtNLM"/>
    </source>
</evidence>
<accession>A0A1H6VQQ2</accession>
<dbReference type="OrthoDB" id="283584at2"/>
<keyword evidence="3" id="KW-1185">Reference proteome</keyword>
<dbReference type="Gene3D" id="2.70.98.70">
    <property type="match status" value="1"/>
</dbReference>
<feature type="signal peptide" evidence="1">
    <location>
        <begin position="1"/>
        <end position="25"/>
    </location>
</feature>
<dbReference type="STRING" id="529704.SAMN02927913_2974"/>
<reference evidence="2 3" key="1">
    <citation type="submission" date="2016-10" db="EMBL/GenBank/DDBJ databases">
        <authorList>
            <person name="de Groot N.N."/>
        </authorList>
    </citation>
    <scope>NUCLEOTIDE SEQUENCE [LARGE SCALE GENOMIC DNA]</scope>
    <source>
        <strain evidence="2 3">DSM 26515</strain>
    </source>
</reference>
<dbReference type="EMBL" id="FNYC01000004">
    <property type="protein sequence ID" value="SEJ02980.1"/>
    <property type="molecule type" value="Genomic_DNA"/>
</dbReference>
<dbReference type="AlphaFoldDB" id="A0A1H6VQQ2"/>
<dbReference type="InterPro" id="IPR008929">
    <property type="entry name" value="Chondroitin_lyas"/>
</dbReference>
<dbReference type="Proteomes" id="UP000199420">
    <property type="component" value="Unassembled WGS sequence"/>
</dbReference>
<dbReference type="Gene3D" id="1.50.10.100">
    <property type="entry name" value="Chondroitin AC/alginate lyase"/>
    <property type="match status" value="1"/>
</dbReference>
<protein>
    <recommendedName>
        <fullName evidence="4">Heparinase II/III-like protein</fullName>
    </recommendedName>
</protein>
<evidence type="ECO:0000313" key="3">
    <source>
        <dbReference type="Proteomes" id="UP000199420"/>
    </source>
</evidence>
<name>A0A1H6VQQ2_9GAMM</name>
<dbReference type="RefSeq" id="WP_091338640.1">
    <property type="nucleotide sequence ID" value="NZ_FNYC01000004.1"/>
</dbReference>
<evidence type="ECO:0000256" key="1">
    <source>
        <dbReference type="SAM" id="SignalP"/>
    </source>
</evidence>